<dbReference type="EMBL" id="MHOK01000001">
    <property type="protein sequence ID" value="OGZ62467.1"/>
    <property type="molecule type" value="Genomic_DNA"/>
</dbReference>
<proteinExistence type="predicted"/>
<feature type="transmembrane region" description="Helical" evidence="1">
    <location>
        <begin position="41"/>
        <end position="62"/>
    </location>
</feature>
<name>A0A1G2HJ05_9BACT</name>
<keyword evidence="1" id="KW-0472">Membrane</keyword>
<organism evidence="2 3">
    <name type="scientific">Candidatus Spechtbacteria bacterium RIFCSPLOWO2_12_FULL_38_22</name>
    <dbReference type="NCBI Taxonomy" id="1802165"/>
    <lineage>
        <taxon>Bacteria</taxon>
        <taxon>Candidatus Spechtiibacteriota</taxon>
    </lineage>
</organism>
<dbReference type="AlphaFoldDB" id="A0A1G2HJ05"/>
<comment type="caution">
    <text evidence="2">The sequence shown here is derived from an EMBL/GenBank/DDBJ whole genome shotgun (WGS) entry which is preliminary data.</text>
</comment>
<reference evidence="2 3" key="1">
    <citation type="journal article" date="2016" name="Nat. Commun.">
        <title>Thousands of microbial genomes shed light on interconnected biogeochemical processes in an aquifer system.</title>
        <authorList>
            <person name="Anantharaman K."/>
            <person name="Brown C.T."/>
            <person name="Hug L.A."/>
            <person name="Sharon I."/>
            <person name="Castelle C.J."/>
            <person name="Probst A.J."/>
            <person name="Thomas B.C."/>
            <person name="Singh A."/>
            <person name="Wilkins M.J."/>
            <person name="Karaoz U."/>
            <person name="Brodie E.L."/>
            <person name="Williams K.H."/>
            <person name="Hubbard S.S."/>
            <person name="Banfield J.F."/>
        </authorList>
    </citation>
    <scope>NUCLEOTIDE SEQUENCE [LARGE SCALE GENOMIC DNA]</scope>
</reference>
<evidence type="ECO:0000313" key="3">
    <source>
        <dbReference type="Proteomes" id="UP000176770"/>
    </source>
</evidence>
<dbReference type="Proteomes" id="UP000176770">
    <property type="component" value="Unassembled WGS sequence"/>
</dbReference>
<evidence type="ECO:0000256" key="1">
    <source>
        <dbReference type="SAM" id="Phobius"/>
    </source>
</evidence>
<keyword evidence="1" id="KW-1133">Transmembrane helix</keyword>
<keyword evidence="1" id="KW-0812">Transmembrane</keyword>
<gene>
    <name evidence="2" type="ORF">A3F94_01610</name>
</gene>
<evidence type="ECO:0000313" key="2">
    <source>
        <dbReference type="EMBL" id="OGZ62467.1"/>
    </source>
</evidence>
<sequence length="67" mass="7298">MGFKIGIKISLIGTAIEAVGMVLDILHHLEIGLKTSEGLLTLNHILIFIGFIINFIGVLITLKSRVK</sequence>
<protein>
    <submittedName>
        <fullName evidence="2">Uncharacterized protein</fullName>
    </submittedName>
</protein>
<feature type="transmembrane region" description="Helical" evidence="1">
    <location>
        <begin position="9"/>
        <end position="29"/>
    </location>
</feature>
<accession>A0A1G2HJ05</accession>